<dbReference type="InterPro" id="IPR027417">
    <property type="entry name" value="P-loop_NTPase"/>
</dbReference>
<dbReference type="PRINTS" id="PR00364">
    <property type="entry name" value="DISEASERSIST"/>
</dbReference>
<dbReference type="Pfam" id="PF25872">
    <property type="entry name" value="HTH_77"/>
    <property type="match status" value="1"/>
</dbReference>
<evidence type="ECO:0000313" key="7">
    <source>
        <dbReference type="Proteomes" id="UP001500618"/>
    </source>
</evidence>
<comment type="caution">
    <text evidence="6">The sequence shown here is derived from an EMBL/GenBank/DDBJ whole genome shotgun (WGS) entry which is preliminary data.</text>
</comment>
<feature type="compositionally biased region" description="Polar residues" evidence="4">
    <location>
        <begin position="314"/>
        <end position="327"/>
    </location>
</feature>
<dbReference type="InterPro" id="IPR016032">
    <property type="entry name" value="Sig_transdc_resp-reg_C-effctor"/>
</dbReference>
<evidence type="ECO:0000256" key="4">
    <source>
        <dbReference type="SAM" id="MobiDB-lite"/>
    </source>
</evidence>
<dbReference type="Gene3D" id="1.25.40.10">
    <property type="entry name" value="Tetratricopeptide repeat domain"/>
    <property type="match status" value="2"/>
</dbReference>
<name>A0ABP4SIW1_9ACTN</name>
<dbReference type="SUPFAM" id="SSF52540">
    <property type="entry name" value="P-loop containing nucleoside triphosphate hydrolases"/>
    <property type="match status" value="1"/>
</dbReference>
<dbReference type="SMART" id="SM00862">
    <property type="entry name" value="Trans_reg_C"/>
    <property type="match status" value="1"/>
</dbReference>
<dbReference type="Gene3D" id="3.40.50.300">
    <property type="entry name" value="P-loop containing nucleotide triphosphate hydrolases"/>
    <property type="match status" value="1"/>
</dbReference>
<dbReference type="InterPro" id="IPR036388">
    <property type="entry name" value="WH-like_DNA-bd_sf"/>
</dbReference>
<dbReference type="SUPFAM" id="SSF46894">
    <property type="entry name" value="C-terminal effector domain of the bipartite response regulators"/>
    <property type="match status" value="1"/>
</dbReference>
<evidence type="ECO:0000259" key="5">
    <source>
        <dbReference type="PROSITE" id="PS51755"/>
    </source>
</evidence>
<dbReference type="PANTHER" id="PTHR47691:SF3">
    <property type="entry name" value="HTH-TYPE TRANSCRIPTIONAL REGULATOR RV0890C-RELATED"/>
    <property type="match status" value="1"/>
</dbReference>
<dbReference type="InterPro" id="IPR005158">
    <property type="entry name" value="BTAD"/>
</dbReference>
<dbReference type="Proteomes" id="UP001500618">
    <property type="component" value="Unassembled WGS sequence"/>
</dbReference>
<feature type="region of interest" description="Disordered" evidence="4">
    <location>
        <begin position="280"/>
        <end position="330"/>
    </location>
</feature>
<dbReference type="SMART" id="SM00382">
    <property type="entry name" value="AAA"/>
    <property type="match status" value="1"/>
</dbReference>
<dbReference type="InterPro" id="IPR001867">
    <property type="entry name" value="OmpR/PhoB-type_DNA-bd"/>
</dbReference>
<evidence type="ECO:0000256" key="1">
    <source>
        <dbReference type="ARBA" id="ARBA00005820"/>
    </source>
</evidence>
<dbReference type="Gene3D" id="1.10.10.10">
    <property type="entry name" value="Winged helix-like DNA-binding domain superfamily/Winged helix DNA-binding domain"/>
    <property type="match status" value="1"/>
</dbReference>
<keyword evidence="7" id="KW-1185">Reference proteome</keyword>
<reference evidence="7" key="1">
    <citation type="journal article" date="2019" name="Int. J. Syst. Evol. Microbiol.">
        <title>The Global Catalogue of Microorganisms (GCM) 10K type strain sequencing project: providing services to taxonomists for standard genome sequencing and annotation.</title>
        <authorList>
            <consortium name="The Broad Institute Genomics Platform"/>
            <consortium name="The Broad Institute Genome Sequencing Center for Infectious Disease"/>
            <person name="Wu L."/>
            <person name="Ma J."/>
        </authorList>
    </citation>
    <scope>NUCLEOTIDE SEQUENCE [LARGE SCALE GENOMIC DNA]</scope>
    <source>
        <strain evidence="7">JCM 14718</strain>
    </source>
</reference>
<dbReference type="InterPro" id="IPR058852">
    <property type="entry name" value="HTH_77"/>
</dbReference>
<dbReference type="SMART" id="SM01043">
    <property type="entry name" value="BTAD"/>
    <property type="match status" value="1"/>
</dbReference>
<feature type="DNA-binding region" description="OmpR/PhoB-type" evidence="3">
    <location>
        <begin position="1"/>
        <end position="118"/>
    </location>
</feature>
<dbReference type="PROSITE" id="PS51755">
    <property type="entry name" value="OMPR_PHOB"/>
    <property type="match status" value="1"/>
</dbReference>
<dbReference type="Pfam" id="PF03704">
    <property type="entry name" value="BTAD"/>
    <property type="match status" value="1"/>
</dbReference>
<feature type="domain" description="OmpR/PhoB-type" evidence="5">
    <location>
        <begin position="1"/>
        <end position="118"/>
    </location>
</feature>
<organism evidence="6 7">
    <name type="scientific">Fodinicola feengrottensis</name>
    <dbReference type="NCBI Taxonomy" id="435914"/>
    <lineage>
        <taxon>Bacteria</taxon>
        <taxon>Bacillati</taxon>
        <taxon>Actinomycetota</taxon>
        <taxon>Actinomycetes</taxon>
        <taxon>Mycobacteriales</taxon>
        <taxon>Fodinicola</taxon>
    </lineage>
</organism>
<dbReference type="SUPFAM" id="SSF48452">
    <property type="entry name" value="TPR-like"/>
    <property type="match status" value="2"/>
</dbReference>
<proteinExistence type="inferred from homology"/>
<dbReference type="InterPro" id="IPR003593">
    <property type="entry name" value="AAA+_ATPase"/>
</dbReference>
<evidence type="ECO:0000313" key="6">
    <source>
        <dbReference type="EMBL" id="GAA1673638.1"/>
    </source>
</evidence>
<dbReference type="PANTHER" id="PTHR47691">
    <property type="entry name" value="REGULATOR-RELATED"/>
    <property type="match status" value="1"/>
</dbReference>
<dbReference type="InterPro" id="IPR011990">
    <property type="entry name" value="TPR-like_helical_dom_sf"/>
</dbReference>
<gene>
    <name evidence="6" type="ORF">GCM10009765_23770</name>
</gene>
<dbReference type="Pfam" id="PF00486">
    <property type="entry name" value="Trans_reg_C"/>
    <property type="match status" value="1"/>
</dbReference>
<dbReference type="RefSeq" id="WP_344309766.1">
    <property type="nucleotide sequence ID" value="NZ_BAAANY010000008.1"/>
</dbReference>
<keyword evidence="2 3" id="KW-0238">DNA-binding</keyword>
<dbReference type="CDD" id="cd15831">
    <property type="entry name" value="BTAD"/>
    <property type="match status" value="1"/>
</dbReference>
<dbReference type="EMBL" id="BAAANY010000008">
    <property type="protein sequence ID" value="GAA1673638.1"/>
    <property type="molecule type" value="Genomic_DNA"/>
</dbReference>
<protein>
    <recommendedName>
        <fullName evidence="5">OmpR/PhoB-type domain-containing protein</fullName>
    </recommendedName>
</protein>
<accession>A0ABP4SIW1</accession>
<comment type="similarity">
    <text evidence="1">Belongs to the AfsR/DnrI/RedD regulatory family.</text>
</comment>
<evidence type="ECO:0000256" key="2">
    <source>
        <dbReference type="ARBA" id="ARBA00023125"/>
    </source>
</evidence>
<sequence length="1108" mass="120809">MHTLGQERKPAVRISILGPLRVWHVRDGGDVQIEVVGARRRTLLAALALATRHGLTREDVIDLVWGSDPPVNVAASMRVQISGLRRALEPERAINGRYAQHPGNRIVSRRGGGYLLHPEYVETDVAAFGRLTDKAVQLRRAGEISSAAVLLSRAVALRAGPVGADLDEEMRQHPIVVRLEQEVVGAALECVDALLQTGAAGEALGWLPAFAATQPLDERLQVRLMTAYAQTGRIAQALDTFDRTRRILAEELGVGPAPELRQAHLALLRSDQDVVTAAEPFDGQPDAPATVLPTPADTASVGSDPVRPDAVSNDAGTTDSGEGSTASVPWWIGRHPDPQAIVGRTAAVAQLVALVAGQRVVTLVGPGGAGKTALALATARAMVQPTLPEPVTVGVIVVECGRLPSERVAGDRADLIVEAVRATINVRPTGEGSVLELVIRQLRGRRPLLILDNAEHVRVSCMQVVDDLARACPSLRILVTSRRQLGLPSETVWEVEPLALPPTGETSPEALLDSPAVQLFVDLARRARRTLDLSAQLETVALICRQLEGLPLAIELAATRLRAMSLQDLADRLSIGAAEVGGSQDHRLPHQQALQATFEWSAQLLSPAERCLLGRLSIFPTAFDLAAAEEICSHSGLERAEIALLIANLVDQSMIQIIDDDQRTRYRLLNPIREFAENSCRETELSVTRRRHLRCCQKRLDRILLADATDESDLLIADFIANIENLYVAVEWALESGGAGAVTDAAELLARSRLVFDRDFGNLHTVVDYTQRTLAYSDVLPAATHGRLRHWAARLDYTRGQPLQAKWHLEVALSLFDADDQANWCSLADIHTGLAACSAALADPSSIMTMQTATHIAAKTGDDRLLIVRLTELANLHAEWGHYAQAREIVDQAKTHCLKVPALERLADYRLANICLWSGDPDEAIQRFSTVLESQDLPPALEIEAHTYRGWAYAQVGEFAAGRADLRHSLQLSRGRQLFTTFTILARADLERLAGDDVQTRRSLRDSVRMALASTDLLKLTRAIWLTAAYMDDARIAEADHEAGQVRLESLAKMSWMCRQATGLPSWPLDDDRFDRWAAIERTVGEDLTDRAGLIKATADQAVALLMK</sequence>
<evidence type="ECO:0000256" key="3">
    <source>
        <dbReference type="PROSITE-ProRule" id="PRU01091"/>
    </source>
</evidence>